<dbReference type="GO" id="GO:0000030">
    <property type="term" value="F:mannosyltransferase activity"/>
    <property type="evidence" value="ECO:0007669"/>
    <property type="project" value="TreeGrafter"/>
</dbReference>
<evidence type="ECO:0000313" key="1">
    <source>
        <dbReference type="EMBL" id="VDP38763.1"/>
    </source>
</evidence>
<dbReference type="GO" id="GO:0035269">
    <property type="term" value="P:protein O-linked glycosylation via mannose"/>
    <property type="evidence" value="ECO:0007669"/>
    <property type="project" value="TreeGrafter"/>
</dbReference>
<dbReference type="InterPro" id="IPR011990">
    <property type="entry name" value="TPR-like_helical_dom_sf"/>
</dbReference>
<organism evidence="1 2">
    <name type="scientific">Schistosoma margrebowiei</name>
    <dbReference type="NCBI Taxonomy" id="48269"/>
    <lineage>
        <taxon>Eukaryota</taxon>
        <taxon>Metazoa</taxon>
        <taxon>Spiralia</taxon>
        <taxon>Lophotrochozoa</taxon>
        <taxon>Platyhelminthes</taxon>
        <taxon>Trematoda</taxon>
        <taxon>Digenea</taxon>
        <taxon>Strigeidida</taxon>
        <taxon>Schistosomatoidea</taxon>
        <taxon>Schistosomatidae</taxon>
        <taxon>Schistosoma</taxon>
    </lineage>
</organism>
<sequence length="253" mass="28357">MVVGGSQLETLDPGFVLFGTRQQGVPVILRELVLPGGFDHLWRRRDIRLSTKGRVYCAALGVVLLESHKKSEGLSYLNTALTYNPQHEPSLFAVASTLGESANPDDQLRAINMQLDSDHKGSLFNLALLYRNHLGKPDDARNLALHLIKVHPSHIKSYLLLGDIELTEKANIKLAKQYFEEALKLDPKNIQAKHNLCVALADEDDLEKSESCLLEAIAMEPKPQNYLLQHLEIIRGRLHSRGKHTHTNLNNVK</sequence>
<dbReference type="SMART" id="SM00028">
    <property type="entry name" value="TPR"/>
    <property type="match status" value="3"/>
</dbReference>
<accession>A0A183MYW5</accession>
<dbReference type="AlphaFoldDB" id="A0A183MYW5"/>
<proteinExistence type="predicted"/>
<dbReference type="STRING" id="48269.A0A183MYW5"/>
<dbReference type="PANTHER" id="PTHR44395">
    <property type="match status" value="1"/>
</dbReference>
<dbReference type="SUPFAM" id="SSF48452">
    <property type="entry name" value="TPR-like"/>
    <property type="match status" value="1"/>
</dbReference>
<dbReference type="Proteomes" id="UP000277204">
    <property type="component" value="Unassembled WGS sequence"/>
</dbReference>
<evidence type="ECO:0000313" key="2">
    <source>
        <dbReference type="Proteomes" id="UP000277204"/>
    </source>
</evidence>
<dbReference type="EMBL" id="UZAI01018628">
    <property type="protein sequence ID" value="VDP38763.1"/>
    <property type="molecule type" value="Genomic_DNA"/>
</dbReference>
<dbReference type="GO" id="GO:0005783">
    <property type="term" value="C:endoplasmic reticulum"/>
    <property type="evidence" value="ECO:0007669"/>
    <property type="project" value="TreeGrafter"/>
</dbReference>
<reference evidence="1 2" key="1">
    <citation type="submission" date="2018-11" db="EMBL/GenBank/DDBJ databases">
        <authorList>
            <consortium name="Pathogen Informatics"/>
        </authorList>
    </citation>
    <scope>NUCLEOTIDE SEQUENCE [LARGE SCALE GENOMIC DNA]</scope>
    <source>
        <strain evidence="1 2">Zambia</strain>
    </source>
</reference>
<keyword evidence="2" id="KW-1185">Reference proteome</keyword>
<dbReference type="Pfam" id="PF13181">
    <property type="entry name" value="TPR_8"/>
    <property type="match status" value="1"/>
</dbReference>
<dbReference type="InterPro" id="IPR019734">
    <property type="entry name" value="TPR_rpt"/>
</dbReference>
<name>A0A183MYW5_9TREM</name>
<dbReference type="Gene3D" id="1.25.40.10">
    <property type="entry name" value="Tetratricopeptide repeat domain"/>
    <property type="match status" value="1"/>
</dbReference>
<gene>
    <name evidence="1" type="ORF">SMRZ_LOCUS21240</name>
</gene>
<dbReference type="PANTHER" id="PTHR44395:SF1">
    <property type="entry name" value="PROTEIN O-MANNOSYL-TRANSFERASE TMTC3"/>
    <property type="match status" value="1"/>
</dbReference>
<protein>
    <submittedName>
        <fullName evidence="1">Uncharacterized protein</fullName>
    </submittedName>
</protein>